<keyword evidence="2" id="KW-1185">Reference proteome</keyword>
<evidence type="ECO:0000313" key="2">
    <source>
        <dbReference type="Proteomes" id="UP000610594"/>
    </source>
</evidence>
<name>A0ABX0MYR5_9BURK</name>
<evidence type="ECO:0000313" key="1">
    <source>
        <dbReference type="EMBL" id="NHZ67122.1"/>
    </source>
</evidence>
<reference evidence="1 2" key="1">
    <citation type="submission" date="2019-10" db="EMBL/GenBank/DDBJ databases">
        <title>Taxonomy of Antarctic Massilia spp.: description of Massilia rubra sp. nov., Massilia aquatica sp. nov., Massilia mucilaginosa sp. nov., Massilia frigida sp. nov. isolated from streams, lakes and regoliths.</title>
        <authorList>
            <person name="Holochova P."/>
            <person name="Sedlacek I."/>
            <person name="Kralova S."/>
            <person name="Maslanova I."/>
            <person name="Busse H.-J."/>
            <person name="Stankova E."/>
            <person name="Vrbovska V."/>
            <person name="Kovarovic V."/>
            <person name="Bartak M."/>
            <person name="Svec P."/>
            <person name="Pantucek R."/>
        </authorList>
    </citation>
    <scope>NUCLEOTIDE SEQUENCE [LARGE SCALE GENOMIC DNA]</scope>
    <source>
        <strain evidence="1 2">CCM 8694</strain>
    </source>
</reference>
<dbReference type="Proteomes" id="UP000610594">
    <property type="component" value="Unassembled WGS sequence"/>
</dbReference>
<proteinExistence type="predicted"/>
<dbReference type="InterPro" id="IPR013424">
    <property type="entry name" value="Ice-binding_C"/>
</dbReference>
<dbReference type="EMBL" id="WHJF01000290">
    <property type="protein sequence ID" value="NHZ67122.1"/>
    <property type="molecule type" value="Genomic_DNA"/>
</dbReference>
<gene>
    <name evidence="1" type="ORF">F1735_33525</name>
</gene>
<protein>
    <submittedName>
        <fullName evidence="1">PEP-CTERM sorting domain-containing protein</fullName>
    </submittedName>
</protein>
<organism evidence="1 2">
    <name type="scientific">Massilia genomosp. 1</name>
    <dbReference type="NCBI Taxonomy" id="2609280"/>
    <lineage>
        <taxon>Bacteria</taxon>
        <taxon>Pseudomonadati</taxon>
        <taxon>Pseudomonadota</taxon>
        <taxon>Betaproteobacteria</taxon>
        <taxon>Burkholderiales</taxon>
        <taxon>Oxalobacteraceae</taxon>
        <taxon>Telluria group</taxon>
        <taxon>Massilia</taxon>
    </lineage>
</organism>
<sequence length="240" mass="25525">MRKFLANQAIIYPGEISMKKIVSILVVASGLLAHTAHAEIVSFEFTGVISRISAQYEGRITDKTSALVEDGSFALGQAFTGLLSYSTNAPPYPLSSSNSWYSSSYAAPGDFVLSFPSSKVSLSNDKQPYFINVSNGSGSWSDDALNVVALGAKNFGLRLADNTNSVFTDANLPTTLALSSFSYAQAYLASRGVDGSPYTYTISGEITSLTKISPVPEPGMAWLMLGGLAALGARRFLRKT</sequence>
<dbReference type="NCBIfam" id="TIGR02595">
    <property type="entry name" value="PEP_CTERM"/>
    <property type="match status" value="1"/>
</dbReference>
<comment type="caution">
    <text evidence="1">The sequence shown here is derived from an EMBL/GenBank/DDBJ whole genome shotgun (WGS) entry which is preliminary data.</text>
</comment>
<accession>A0ABX0MYR5</accession>